<dbReference type="RefSeq" id="WP_264434532.1">
    <property type="nucleotide sequence ID" value="NZ_CP081495.1"/>
</dbReference>
<dbReference type="PROSITE" id="PS51257">
    <property type="entry name" value="PROKAR_LIPOPROTEIN"/>
    <property type="match status" value="1"/>
</dbReference>
<accession>A0ABY6M2L7</accession>
<dbReference type="SUPFAM" id="SSF50969">
    <property type="entry name" value="YVTN repeat-like/Quinoprotein amine dehydrogenase"/>
    <property type="match status" value="1"/>
</dbReference>
<dbReference type="Proteomes" id="UP001163328">
    <property type="component" value="Chromosome"/>
</dbReference>
<protein>
    <submittedName>
        <fullName evidence="1">Glutaminyl-peptide cyclotransferase</fullName>
    </submittedName>
</protein>
<dbReference type="InterPro" id="IPR007788">
    <property type="entry name" value="QCT"/>
</dbReference>
<dbReference type="PANTHER" id="PTHR31270">
    <property type="entry name" value="GLUTAMINYL-PEPTIDE CYCLOTRANSFERASE"/>
    <property type="match status" value="1"/>
</dbReference>
<dbReference type="InterPro" id="IPR011044">
    <property type="entry name" value="Quino_amine_DH_bsu"/>
</dbReference>
<dbReference type="EMBL" id="CP081495">
    <property type="protein sequence ID" value="UYW02052.1"/>
    <property type="molecule type" value="Genomic_DNA"/>
</dbReference>
<dbReference type="Gene3D" id="2.130.10.10">
    <property type="entry name" value="YVTN repeat-like/Quinoprotein amine dehydrogenase"/>
    <property type="match status" value="1"/>
</dbReference>
<evidence type="ECO:0000313" key="1">
    <source>
        <dbReference type="EMBL" id="UYW02052.1"/>
    </source>
</evidence>
<evidence type="ECO:0000313" key="2">
    <source>
        <dbReference type="Proteomes" id="UP001163328"/>
    </source>
</evidence>
<gene>
    <name evidence="1" type="ORF">K5I29_03840</name>
</gene>
<keyword evidence="2" id="KW-1185">Reference proteome</keyword>
<organism evidence="1 2">
    <name type="scientific">Flavobacterium agricola</name>
    <dbReference type="NCBI Taxonomy" id="2870839"/>
    <lineage>
        <taxon>Bacteria</taxon>
        <taxon>Pseudomonadati</taxon>
        <taxon>Bacteroidota</taxon>
        <taxon>Flavobacteriia</taxon>
        <taxon>Flavobacteriales</taxon>
        <taxon>Flavobacteriaceae</taxon>
        <taxon>Flavobacterium</taxon>
    </lineage>
</organism>
<sequence>MNTYKLFGFSALCALSFSCSDSNKNKNYNFSIDNSTFKATYTKADQVDFKILNPDNHTIDSVIYYVNNTKLGKKEAIEDFKVNLKDYDLGYNYLRALVFVDGVETPISTRVEVLGTQEIKPLNYSIVNTYPHDLRAYTQGLEFDGNVLIESTGNGEGPTGKRGKSSIRRVNPKTGEVLQIVELTDDVFGEGATVLNDKIYQLTWRNVEGYVYDAKTLERLETFPYFSQIQGWGLTNDGTNLIMSDGSEKLYFVDPETKQKVKEVKVYSNRSKIQTINEMEYVNGKIYANLYQSDAVAVINPETGEIEAVLDLSALKTKITQHPDVDVLNGIAYNIETNTFFVTGKNWDKMFEIKITE</sequence>
<proteinExistence type="predicted"/>
<name>A0ABY6M2L7_9FLAO</name>
<dbReference type="InterPro" id="IPR015943">
    <property type="entry name" value="WD40/YVTN_repeat-like_dom_sf"/>
</dbReference>
<reference evidence="1" key="1">
    <citation type="submission" date="2021-08" db="EMBL/GenBank/DDBJ databases">
        <title>Flavobacterium sp. strain CC-SYL302.</title>
        <authorList>
            <person name="Lin S.-Y."/>
            <person name="Lee T.-H."/>
            <person name="Young C.-C."/>
        </authorList>
    </citation>
    <scope>NUCLEOTIDE SEQUENCE</scope>
    <source>
        <strain evidence="1">CC-SYL302</strain>
    </source>
</reference>
<dbReference type="Pfam" id="PF05096">
    <property type="entry name" value="Glu_cyclase_2"/>
    <property type="match status" value="1"/>
</dbReference>
<dbReference type="PANTHER" id="PTHR31270:SF1">
    <property type="entry name" value="GLUTAMINYL-PEPTIDE CYCLOTRANSFERASE"/>
    <property type="match status" value="1"/>
</dbReference>